<reference evidence="4" key="2">
    <citation type="submission" date="2013-04" db="EMBL/GenBank/DDBJ databases">
        <title>Genomic mechanisms accounting for the adaptation to parasitism in nematode-trapping fungi.</title>
        <authorList>
            <person name="Ahren D.G."/>
        </authorList>
    </citation>
    <scope>NUCLEOTIDE SEQUENCE [LARGE SCALE GENOMIC DNA]</scope>
    <source>
        <strain evidence="4">CBS 200.50</strain>
    </source>
</reference>
<evidence type="ECO:0000259" key="2">
    <source>
        <dbReference type="SMART" id="SM00429"/>
    </source>
</evidence>
<dbReference type="InterPro" id="IPR057962">
    <property type="entry name" value="SPT23_MGA2_DBD"/>
</dbReference>
<evidence type="ECO:0000313" key="3">
    <source>
        <dbReference type="EMBL" id="EPS39405.1"/>
    </source>
</evidence>
<dbReference type="InterPro" id="IPR002909">
    <property type="entry name" value="IPT_dom"/>
</dbReference>
<reference evidence="3 4" key="1">
    <citation type="journal article" date="2013" name="PLoS Genet.">
        <title>Genomic mechanisms accounting for the adaptation to parasitism in nematode-trapping fungi.</title>
        <authorList>
            <person name="Meerupati T."/>
            <person name="Andersson K.M."/>
            <person name="Friman E."/>
            <person name="Kumar D."/>
            <person name="Tunlid A."/>
            <person name="Ahren D."/>
        </authorList>
    </citation>
    <scope>NUCLEOTIDE SEQUENCE [LARGE SCALE GENOMIC DNA]</scope>
    <source>
        <strain evidence="3 4">CBS 200.50</strain>
    </source>
</reference>
<dbReference type="STRING" id="1284197.S8A8S8"/>
<proteinExistence type="predicted"/>
<name>S8A8S8_DACHA</name>
<feature type="region of interest" description="Disordered" evidence="1">
    <location>
        <begin position="388"/>
        <end position="408"/>
    </location>
</feature>
<evidence type="ECO:0000313" key="4">
    <source>
        <dbReference type="Proteomes" id="UP000015100"/>
    </source>
</evidence>
<dbReference type="AlphaFoldDB" id="S8A8S8"/>
<accession>S8A8S8</accession>
<dbReference type="SMART" id="SM00429">
    <property type="entry name" value="IPT"/>
    <property type="match status" value="1"/>
</dbReference>
<feature type="compositionally biased region" description="Polar residues" evidence="1">
    <location>
        <begin position="388"/>
        <end position="400"/>
    </location>
</feature>
<comment type="caution">
    <text evidence="3">The sequence shown here is derived from an EMBL/GenBank/DDBJ whole genome shotgun (WGS) entry which is preliminary data.</text>
</comment>
<dbReference type="Pfam" id="PF01833">
    <property type="entry name" value="TIG"/>
    <property type="match status" value="1"/>
</dbReference>
<dbReference type="Proteomes" id="UP000015100">
    <property type="component" value="Unassembled WGS sequence"/>
</dbReference>
<dbReference type="CDD" id="cd00102">
    <property type="entry name" value="IPT"/>
    <property type="match status" value="1"/>
</dbReference>
<keyword evidence="4" id="KW-1185">Reference proteome</keyword>
<dbReference type="Pfam" id="PF25603">
    <property type="entry name" value="SPT23_MGA2_DBD"/>
    <property type="match status" value="2"/>
</dbReference>
<organism evidence="3 4">
    <name type="scientific">Dactylellina haptotyla (strain CBS 200.50)</name>
    <name type="common">Nematode-trapping fungus</name>
    <name type="synonym">Monacrosporium haptotylum</name>
    <dbReference type="NCBI Taxonomy" id="1284197"/>
    <lineage>
        <taxon>Eukaryota</taxon>
        <taxon>Fungi</taxon>
        <taxon>Dikarya</taxon>
        <taxon>Ascomycota</taxon>
        <taxon>Pezizomycotina</taxon>
        <taxon>Orbiliomycetes</taxon>
        <taxon>Orbiliales</taxon>
        <taxon>Orbiliaceae</taxon>
        <taxon>Dactylellina</taxon>
    </lineage>
</organism>
<sequence length="618" mass="68554">MSRRPIGEDDIGDADIDEDEFFDFERAAGPTNKQAKPPQSIRGYIDYRTVGSSGTPPLSSPTYFAATHQPSAMTESSRTANRTSSEYIYHLTIEGDQPGGLISERSRVETQIQIKLHLSDLPARIKKLHLPTYTISNTKFLCQRPHTKAKDTLELYTHVICASSIAGNRNLIVDALHRAIEATAGTDATDRQTEIESGTQFGGNPLLLGSEARICDSCIARERKRISRKKIRNLEEEELLSKYETQRILVFSCSEILEWQLAKPIASQESDFGIESFESSYTSRGDAEVWLPTRIACYCRHHAEKIGFQIIFTIKDFLGNVVAQNITPPIFITDDHKPPSLSQIPYQKFIVTVPRTIKGAKGPPLLESSRSSSFTSSSDTVAKESTFGSLSNTHNLTGSPIRSLKGKSKGKEIATDWQKPYNLDLDAPLRGRRAFSNLVDEELTLRYFDPDSSSQDQEAENPYLQRVPSILRDFTRGYNQLDAESTYDPPEVGSFRITRIIPSEYPCAGGIEVTILGRGLQGTEGVQFGDNESLHIAYCRENVIVCLLPASSISGSVLVTIKDSMTSNTTRQGNAGTFVYTEDIDSKTLALALQVVYAKWCGEIAHPKEIVAKVLMDM</sequence>
<dbReference type="InterPro" id="IPR013783">
    <property type="entry name" value="Ig-like_fold"/>
</dbReference>
<protein>
    <recommendedName>
        <fullName evidence="2">IPT/TIG domain-containing protein</fullName>
    </recommendedName>
</protein>
<gene>
    <name evidence="3" type="ORF">H072_6803</name>
</gene>
<feature type="domain" description="IPT/TIG" evidence="2">
    <location>
        <begin position="496"/>
        <end position="581"/>
    </location>
</feature>
<evidence type="ECO:0000256" key="1">
    <source>
        <dbReference type="SAM" id="MobiDB-lite"/>
    </source>
</evidence>
<dbReference type="HOGENOM" id="CLU_442119_0_0_1"/>
<dbReference type="eggNOG" id="KOG3836">
    <property type="taxonomic scope" value="Eukaryota"/>
</dbReference>
<dbReference type="OrthoDB" id="71307at2759"/>
<dbReference type="EMBL" id="AQGS01000472">
    <property type="protein sequence ID" value="EPS39405.1"/>
    <property type="molecule type" value="Genomic_DNA"/>
</dbReference>
<dbReference type="SUPFAM" id="SSF81296">
    <property type="entry name" value="E set domains"/>
    <property type="match status" value="1"/>
</dbReference>
<dbReference type="OMA" id="YTHVICA"/>
<dbReference type="InterPro" id="IPR014756">
    <property type="entry name" value="Ig_E-set"/>
</dbReference>
<dbReference type="Gene3D" id="2.60.40.10">
    <property type="entry name" value="Immunoglobulins"/>
    <property type="match status" value="1"/>
</dbReference>